<sequence>MDDPGCRIKDGLEMGKSRLYGFPLQSLLPSFQCVREDEHVSYGDVGMPVPPFGCSFSSDMPHLLAVTNEEGFVRLYDTECRDLQQKIVKDWQAHTNAVFDLAWVPGEHKLVTASGDQTAKLFDVKAGELLGECKGHQCSLKSVTFSKFEKDFSLDLTRDHPSQLDLETFPHRSPARNSPLLRLTNFLTNPPVLPYPYSALEDEMATLWSGIFDAIRKMASIDK</sequence>
<evidence type="ECO:0000259" key="6">
    <source>
        <dbReference type="Pfam" id="PF12894"/>
    </source>
</evidence>
<comment type="pathway">
    <text evidence="1">Protein modification; protein ubiquitination.</text>
</comment>
<keyword evidence="5" id="KW-0853">WD repeat</keyword>
<dbReference type="Gene3D" id="2.130.10.10">
    <property type="entry name" value="YVTN repeat-like/Quinoprotein amine dehydrogenase"/>
    <property type="match status" value="1"/>
</dbReference>
<dbReference type="SMART" id="SM00320">
    <property type="entry name" value="WD40"/>
    <property type="match status" value="2"/>
</dbReference>
<evidence type="ECO:0000256" key="2">
    <source>
        <dbReference type="ARBA" id="ARBA00022737"/>
    </source>
</evidence>
<feature type="repeat" description="WD" evidence="5">
    <location>
        <begin position="91"/>
        <end position="132"/>
    </location>
</feature>
<dbReference type="PROSITE" id="PS50294">
    <property type="entry name" value="WD_REPEATS_REGION"/>
    <property type="match status" value="1"/>
</dbReference>
<dbReference type="InterPro" id="IPR036322">
    <property type="entry name" value="WD40_repeat_dom_sf"/>
</dbReference>
<comment type="similarity">
    <text evidence="4">Belongs to the WD repeat cdt2 family.</text>
</comment>
<evidence type="ECO:0000256" key="1">
    <source>
        <dbReference type="ARBA" id="ARBA00004906"/>
    </source>
</evidence>
<dbReference type="PANTHER" id="PTHR22852">
    <property type="entry name" value="LETHAL 2 DENTICLELESS PROTEIN RETINOIC ACID-REGULATED NUCLEAR MATRIX-ASSOCIATED PROTEIN"/>
    <property type="match status" value="1"/>
</dbReference>
<dbReference type="PROSITE" id="PS50082">
    <property type="entry name" value="WD_REPEATS_2"/>
    <property type="match status" value="1"/>
</dbReference>
<evidence type="ECO:0000256" key="3">
    <source>
        <dbReference type="ARBA" id="ARBA00022786"/>
    </source>
</evidence>
<dbReference type="SUPFAM" id="SSF50978">
    <property type="entry name" value="WD40 repeat-like"/>
    <property type="match status" value="1"/>
</dbReference>
<dbReference type="PANTHER" id="PTHR22852:SF0">
    <property type="entry name" value="DENTICLELESS PROTEIN HOMOLOG"/>
    <property type="match status" value="1"/>
</dbReference>
<evidence type="ECO:0000313" key="8">
    <source>
        <dbReference type="Proteomes" id="UP001176940"/>
    </source>
</evidence>
<dbReference type="Pfam" id="PF12894">
    <property type="entry name" value="ANAPC4_WD40"/>
    <property type="match status" value="1"/>
</dbReference>
<dbReference type="InterPro" id="IPR015943">
    <property type="entry name" value="WD40/YVTN_repeat-like_dom_sf"/>
</dbReference>
<proteinExistence type="inferred from homology"/>
<accession>A0ABN9MNT4</accession>
<organism evidence="7 8">
    <name type="scientific">Ranitomeya imitator</name>
    <name type="common">mimic poison frog</name>
    <dbReference type="NCBI Taxonomy" id="111125"/>
    <lineage>
        <taxon>Eukaryota</taxon>
        <taxon>Metazoa</taxon>
        <taxon>Chordata</taxon>
        <taxon>Craniata</taxon>
        <taxon>Vertebrata</taxon>
        <taxon>Euteleostomi</taxon>
        <taxon>Amphibia</taxon>
        <taxon>Batrachia</taxon>
        <taxon>Anura</taxon>
        <taxon>Neobatrachia</taxon>
        <taxon>Hyloidea</taxon>
        <taxon>Dendrobatidae</taxon>
        <taxon>Dendrobatinae</taxon>
        <taxon>Ranitomeya</taxon>
    </lineage>
</organism>
<evidence type="ECO:0000313" key="7">
    <source>
        <dbReference type="EMBL" id="CAJ0968091.1"/>
    </source>
</evidence>
<name>A0ABN9MNT4_9NEOB</name>
<protein>
    <recommendedName>
        <fullName evidence="6">Anaphase-promoting complex subunit 4-like WD40 domain-containing protein</fullName>
    </recommendedName>
</protein>
<comment type="caution">
    <text evidence="7">The sequence shown here is derived from an EMBL/GenBank/DDBJ whole genome shotgun (WGS) entry which is preliminary data.</text>
</comment>
<dbReference type="InterPro" id="IPR051865">
    <property type="entry name" value="WD-repeat_CDT2_adapter"/>
</dbReference>
<dbReference type="InterPro" id="IPR024977">
    <property type="entry name" value="Apc4-like_WD40_dom"/>
</dbReference>
<feature type="domain" description="Anaphase-promoting complex subunit 4-like WD40" evidence="6">
    <location>
        <begin position="58"/>
        <end position="146"/>
    </location>
</feature>
<dbReference type="Proteomes" id="UP001176940">
    <property type="component" value="Unassembled WGS sequence"/>
</dbReference>
<keyword evidence="2" id="KW-0677">Repeat</keyword>
<evidence type="ECO:0000256" key="4">
    <source>
        <dbReference type="ARBA" id="ARBA00038344"/>
    </source>
</evidence>
<keyword evidence="8" id="KW-1185">Reference proteome</keyword>
<dbReference type="EMBL" id="CAUEEQ010078913">
    <property type="protein sequence ID" value="CAJ0968091.1"/>
    <property type="molecule type" value="Genomic_DNA"/>
</dbReference>
<gene>
    <name evidence="7" type="ORF">RIMI_LOCUS22789419</name>
</gene>
<keyword evidence="3" id="KW-0833">Ubl conjugation pathway</keyword>
<dbReference type="InterPro" id="IPR001680">
    <property type="entry name" value="WD40_rpt"/>
</dbReference>
<evidence type="ECO:0000256" key="5">
    <source>
        <dbReference type="PROSITE-ProRule" id="PRU00221"/>
    </source>
</evidence>
<reference evidence="7" key="1">
    <citation type="submission" date="2023-07" db="EMBL/GenBank/DDBJ databases">
        <authorList>
            <person name="Stuckert A."/>
        </authorList>
    </citation>
    <scope>NUCLEOTIDE SEQUENCE</scope>
</reference>